<dbReference type="Gene3D" id="3.40.50.300">
    <property type="entry name" value="P-loop containing nucleotide triphosphate hydrolases"/>
    <property type="match status" value="1"/>
</dbReference>
<reference evidence="2 3" key="1">
    <citation type="submission" date="2023-04" db="EMBL/GenBank/DDBJ databases">
        <title>Marinoamorphus aggregata gen. nov., sp. Nov., isolate from tissue of brittle star Ophioplocus japonicus.</title>
        <authorList>
            <person name="Kawano K."/>
            <person name="Sawayama S."/>
            <person name="Nakagawa S."/>
        </authorList>
    </citation>
    <scope>NUCLEOTIDE SEQUENCE [LARGE SCALE GENOMIC DNA]</scope>
    <source>
        <strain evidence="2 3">NKW23</strain>
    </source>
</reference>
<dbReference type="InterPro" id="IPR049945">
    <property type="entry name" value="AAA_22"/>
</dbReference>
<comment type="caution">
    <text evidence="2">The sequence shown here is derived from an EMBL/GenBank/DDBJ whole genome shotgun (WGS) entry which is preliminary data.</text>
</comment>
<feature type="domain" description="AAA+ ATPase" evidence="1">
    <location>
        <begin position="42"/>
        <end position="183"/>
    </location>
</feature>
<protein>
    <submittedName>
        <fullName evidence="2">AAA family ATPase</fullName>
    </submittedName>
</protein>
<evidence type="ECO:0000259" key="1">
    <source>
        <dbReference type="SMART" id="SM00382"/>
    </source>
</evidence>
<dbReference type="Pfam" id="PF13401">
    <property type="entry name" value="AAA_22"/>
    <property type="match status" value="1"/>
</dbReference>
<keyword evidence="3" id="KW-1185">Reference proteome</keyword>
<dbReference type="Proteomes" id="UP001239909">
    <property type="component" value="Unassembled WGS sequence"/>
</dbReference>
<gene>
    <name evidence="2" type="ORF">LNKW23_24720</name>
</gene>
<dbReference type="PANTHER" id="PTHR35894">
    <property type="entry name" value="GENERAL SECRETION PATHWAY PROTEIN A-RELATED"/>
    <property type="match status" value="1"/>
</dbReference>
<dbReference type="InterPro" id="IPR003593">
    <property type="entry name" value="AAA+_ATPase"/>
</dbReference>
<dbReference type="CDD" id="cd00009">
    <property type="entry name" value="AAA"/>
    <property type="match status" value="1"/>
</dbReference>
<evidence type="ECO:0000313" key="3">
    <source>
        <dbReference type="Proteomes" id="UP001239909"/>
    </source>
</evidence>
<name>A0ABQ6LLR8_9RHOB</name>
<dbReference type="EMBL" id="BSYI01000017">
    <property type="protein sequence ID" value="GMG83259.1"/>
    <property type="molecule type" value="Genomic_DNA"/>
</dbReference>
<evidence type="ECO:0000313" key="2">
    <source>
        <dbReference type="EMBL" id="GMG83259.1"/>
    </source>
</evidence>
<dbReference type="SMART" id="SM00382">
    <property type="entry name" value="AAA"/>
    <property type="match status" value="1"/>
</dbReference>
<dbReference type="InterPro" id="IPR052026">
    <property type="entry name" value="ExeA_AAA_ATPase_DNA-bind"/>
</dbReference>
<dbReference type="InterPro" id="IPR027417">
    <property type="entry name" value="P-loop_NTPase"/>
</dbReference>
<organism evidence="2 3">
    <name type="scientific">Paralimibaculum aggregatum</name>
    <dbReference type="NCBI Taxonomy" id="3036245"/>
    <lineage>
        <taxon>Bacteria</taxon>
        <taxon>Pseudomonadati</taxon>
        <taxon>Pseudomonadota</taxon>
        <taxon>Alphaproteobacteria</taxon>
        <taxon>Rhodobacterales</taxon>
        <taxon>Paracoccaceae</taxon>
        <taxon>Paralimibaculum</taxon>
    </lineage>
</organism>
<proteinExistence type="predicted"/>
<dbReference type="RefSeq" id="WP_285672053.1">
    <property type="nucleotide sequence ID" value="NZ_BSYI01000017.1"/>
</dbReference>
<sequence>MYEAFYELKHRPFLMTADPDFLYWSNTHTLAFTMLRYGVTSRAPLTVITGEIGSGKTTLLRHLMNELPEDVVVGLVSNMQEGRGDLLHWVMMSFDQSFEDVSYVRNFQRFQEFLIENYAEGKRSILIVDEAQNMSPASLEELRMLSNINADKDELLQIILVGQPQLRDLLRRPELVQVVQRIAADFHIEALGAEDVYDYIQRRLEIAGARWQIFPRRTCELIHEATGGIPRLVNSLCDLCLVYGFSDDQKTITEEVLRDFLAGVEKHGIFDKFKPLGRSPVLVSQSH</sequence>
<accession>A0ABQ6LLR8</accession>
<dbReference type="PANTHER" id="PTHR35894:SF1">
    <property type="entry name" value="PHOSPHORIBULOKINASE _ URIDINE KINASE FAMILY"/>
    <property type="match status" value="1"/>
</dbReference>
<dbReference type="SUPFAM" id="SSF52540">
    <property type="entry name" value="P-loop containing nucleoside triphosphate hydrolases"/>
    <property type="match status" value="1"/>
</dbReference>